<dbReference type="InterPro" id="IPR016181">
    <property type="entry name" value="Acyl_CoA_acyltransferase"/>
</dbReference>
<dbReference type="InterPro" id="IPR000182">
    <property type="entry name" value="GNAT_dom"/>
</dbReference>
<evidence type="ECO:0000313" key="3">
    <source>
        <dbReference type="EMBL" id="SIT71338.1"/>
    </source>
</evidence>
<evidence type="ECO:0000259" key="2">
    <source>
        <dbReference type="PROSITE" id="PS51186"/>
    </source>
</evidence>
<protein>
    <submittedName>
        <fullName evidence="3">Putative acetyltransferase</fullName>
    </submittedName>
</protein>
<dbReference type="PANTHER" id="PTHR13947:SF37">
    <property type="entry name" value="LD18367P"/>
    <property type="match status" value="1"/>
</dbReference>
<sequence>MNIREIEERDNPALEKIIKQSLESFGLDIPGTAYFDPQLACLSNFYQDQPNAKYWSLTNDEGEVLGGVGIAPFSPHHPGICELQKLYIKPEAQGLGMSKKLMETALGFADQHYTHCYLETMESLQAANRLYERLGFRRLESPLEGSEHGTMDRWYLKEL</sequence>
<dbReference type="SUPFAM" id="SSF55729">
    <property type="entry name" value="Acyl-CoA N-acyltransferases (Nat)"/>
    <property type="match status" value="1"/>
</dbReference>
<dbReference type="InterPro" id="IPR050769">
    <property type="entry name" value="NAT_camello-type"/>
</dbReference>
<evidence type="ECO:0000256" key="1">
    <source>
        <dbReference type="ARBA" id="ARBA00022679"/>
    </source>
</evidence>
<feature type="domain" description="N-acetyltransferase" evidence="2">
    <location>
        <begin position="1"/>
        <end position="159"/>
    </location>
</feature>
<reference evidence="4" key="1">
    <citation type="submission" date="2017-01" db="EMBL/GenBank/DDBJ databases">
        <authorList>
            <person name="Varghese N."/>
            <person name="Submissions S."/>
        </authorList>
    </citation>
    <scope>NUCLEOTIDE SEQUENCE [LARGE SCALE GENOMIC DNA]</scope>
    <source>
        <strain evidence="4">MNA4</strain>
    </source>
</reference>
<dbReference type="Pfam" id="PF00583">
    <property type="entry name" value="Acetyltransf_1"/>
    <property type="match status" value="1"/>
</dbReference>
<evidence type="ECO:0000313" key="4">
    <source>
        <dbReference type="Proteomes" id="UP000187550"/>
    </source>
</evidence>
<dbReference type="CDD" id="cd04301">
    <property type="entry name" value="NAT_SF"/>
    <property type="match status" value="1"/>
</dbReference>
<keyword evidence="4" id="KW-1185">Reference proteome</keyword>
<dbReference type="STRING" id="550447.SAMN05428946_0713"/>
<accession>A0A1U7PJU1</accession>
<dbReference type="PANTHER" id="PTHR13947">
    <property type="entry name" value="GNAT FAMILY N-ACETYLTRANSFERASE"/>
    <property type="match status" value="1"/>
</dbReference>
<organism evidence="3 4">
    <name type="scientific">Edaphobacillus lindanitolerans</name>
    <dbReference type="NCBI Taxonomy" id="550447"/>
    <lineage>
        <taxon>Bacteria</taxon>
        <taxon>Bacillati</taxon>
        <taxon>Bacillota</taxon>
        <taxon>Bacilli</taxon>
        <taxon>Bacillales</taxon>
        <taxon>Bacillaceae</taxon>
        <taxon>Edaphobacillus</taxon>
    </lineage>
</organism>
<dbReference type="PROSITE" id="PS51186">
    <property type="entry name" value="GNAT"/>
    <property type="match status" value="1"/>
</dbReference>
<dbReference type="RefSeq" id="WP_076756968.1">
    <property type="nucleotide sequence ID" value="NZ_FTPL01000001.1"/>
</dbReference>
<dbReference type="Proteomes" id="UP000187550">
    <property type="component" value="Unassembled WGS sequence"/>
</dbReference>
<keyword evidence="1 3" id="KW-0808">Transferase</keyword>
<dbReference type="EMBL" id="FTPL01000001">
    <property type="protein sequence ID" value="SIT71338.1"/>
    <property type="molecule type" value="Genomic_DNA"/>
</dbReference>
<dbReference type="GO" id="GO:0008080">
    <property type="term" value="F:N-acetyltransferase activity"/>
    <property type="evidence" value="ECO:0007669"/>
    <property type="project" value="InterPro"/>
</dbReference>
<gene>
    <name evidence="3" type="ORF">SAMN05428946_0713</name>
</gene>
<dbReference type="AlphaFoldDB" id="A0A1U7PJU1"/>
<proteinExistence type="predicted"/>
<dbReference type="Gene3D" id="3.40.630.30">
    <property type="match status" value="1"/>
</dbReference>
<name>A0A1U7PJU1_9BACI</name>
<dbReference type="OrthoDB" id="5419426at2"/>